<reference evidence="1 2" key="1">
    <citation type="submission" date="2021-06" db="EMBL/GenBank/DDBJ databases">
        <authorList>
            <person name="Kallberg Y."/>
            <person name="Tangrot J."/>
            <person name="Rosling A."/>
        </authorList>
    </citation>
    <scope>NUCLEOTIDE SEQUENCE [LARGE SCALE GENOMIC DNA]</scope>
    <source>
        <strain evidence="1 2">120-4 pot B 10/14</strain>
    </source>
</reference>
<protein>
    <submittedName>
        <fullName evidence="1">36755_t:CDS:1</fullName>
    </submittedName>
</protein>
<dbReference type="EMBL" id="CAJVQB010022613">
    <property type="protein sequence ID" value="CAG8800000.1"/>
    <property type="molecule type" value="Genomic_DNA"/>
</dbReference>
<accession>A0ABN7VUJ4</accession>
<organism evidence="1 2">
    <name type="scientific">Gigaspora margarita</name>
    <dbReference type="NCBI Taxonomy" id="4874"/>
    <lineage>
        <taxon>Eukaryota</taxon>
        <taxon>Fungi</taxon>
        <taxon>Fungi incertae sedis</taxon>
        <taxon>Mucoromycota</taxon>
        <taxon>Glomeromycotina</taxon>
        <taxon>Glomeromycetes</taxon>
        <taxon>Diversisporales</taxon>
        <taxon>Gigasporaceae</taxon>
        <taxon>Gigaspora</taxon>
    </lineage>
</organism>
<gene>
    <name evidence="1" type="ORF">GMARGA_LOCUS22888</name>
</gene>
<evidence type="ECO:0000313" key="1">
    <source>
        <dbReference type="EMBL" id="CAG8800000.1"/>
    </source>
</evidence>
<name>A0ABN7VUJ4_GIGMA</name>
<sequence>IVKKPEPTITSYSHPSKFWTMPMPEIQALVVQALNSIRQEQLMIESHMIMPPGSASSVSENGTIFLINYKEIEDVSEF</sequence>
<dbReference type="Proteomes" id="UP000789901">
    <property type="component" value="Unassembled WGS sequence"/>
</dbReference>
<keyword evidence="2" id="KW-1185">Reference proteome</keyword>
<feature type="non-terminal residue" evidence="1">
    <location>
        <position position="1"/>
    </location>
</feature>
<comment type="caution">
    <text evidence="1">The sequence shown here is derived from an EMBL/GenBank/DDBJ whole genome shotgun (WGS) entry which is preliminary data.</text>
</comment>
<proteinExistence type="predicted"/>
<evidence type="ECO:0000313" key="2">
    <source>
        <dbReference type="Proteomes" id="UP000789901"/>
    </source>
</evidence>